<reference evidence="2 3" key="1">
    <citation type="submission" date="2021-03" db="EMBL/GenBank/DDBJ databases">
        <title>Five novel Rahnella species.</title>
        <authorList>
            <person name="Brady C."/>
            <person name="Asselin J."/>
            <person name="Beer S."/>
            <person name="Bruberg M.B."/>
            <person name="Crampton B."/>
            <person name="Venter S."/>
            <person name="Arnold D."/>
            <person name="Denman S."/>
        </authorList>
    </citation>
    <scope>NUCLEOTIDE SEQUENCE [LARGE SCALE GENOMIC DNA]</scope>
    <source>
        <strain evidence="2 3">L72c</strain>
    </source>
</reference>
<name>A0ABS6KWY0_9GAMM</name>
<accession>A0ABS6KWY0</accession>
<protein>
    <submittedName>
        <fullName evidence="2">Uncharacterized protein</fullName>
    </submittedName>
</protein>
<comment type="caution">
    <text evidence="2">The sequence shown here is derived from an EMBL/GenBank/DDBJ whole genome shotgun (WGS) entry which is preliminary data.</text>
</comment>
<evidence type="ECO:0000313" key="3">
    <source>
        <dbReference type="Proteomes" id="UP000699865"/>
    </source>
</evidence>
<keyword evidence="1" id="KW-1133">Transmembrane helix</keyword>
<keyword evidence="3" id="KW-1185">Reference proteome</keyword>
<dbReference type="Proteomes" id="UP000699865">
    <property type="component" value="Unassembled WGS sequence"/>
</dbReference>
<evidence type="ECO:0000256" key="1">
    <source>
        <dbReference type="SAM" id="Phobius"/>
    </source>
</evidence>
<sequence>MYWLPLLAYFSGLFPGKRGAALRERPFAKPPGEGLPFSTIIMLWNFFNIIVVK</sequence>
<gene>
    <name evidence="2" type="ORF">J1786_01680</name>
</gene>
<dbReference type="EMBL" id="JAFMOU010000054">
    <property type="protein sequence ID" value="MBU9833550.1"/>
    <property type="molecule type" value="Genomic_DNA"/>
</dbReference>
<dbReference type="RefSeq" id="WP_217137495.1">
    <property type="nucleotide sequence ID" value="NZ_JAFMOU010000054.1"/>
</dbReference>
<organism evidence="2 3">
    <name type="scientific">Rahnella perminowiae</name>
    <dbReference type="NCBI Taxonomy" id="2816244"/>
    <lineage>
        <taxon>Bacteria</taxon>
        <taxon>Pseudomonadati</taxon>
        <taxon>Pseudomonadota</taxon>
        <taxon>Gammaproteobacteria</taxon>
        <taxon>Enterobacterales</taxon>
        <taxon>Yersiniaceae</taxon>
        <taxon>Rahnella</taxon>
    </lineage>
</organism>
<keyword evidence="1" id="KW-0812">Transmembrane</keyword>
<proteinExistence type="predicted"/>
<keyword evidence="1" id="KW-0472">Membrane</keyword>
<evidence type="ECO:0000313" key="2">
    <source>
        <dbReference type="EMBL" id="MBU9833550.1"/>
    </source>
</evidence>
<feature type="transmembrane region" description="Helical" evidence="1">
    <location>
        <begin position="35"/>
        <end position="52"/>
    </location>
</feature>